<evidence type="ECO:0000256" key="1">
    <source>
        <dbReference type="SAM" id="MobiDB-lite"/>
    </source>
</evidence>
<proteinExistence type="predicted"/>
<gene>
    <name evidence="3" type="ORF">DdX_06137</name>
</gene>
<dbReference type="SMART" id="SM00034">
    <property type="entry name" value="CLECT"/>
    <property type="match status" value="1"/>
</dbReference>
<evidence type="ECO:0000313" key="3">
    <source>
        <dbReference type="EMBL" id="KAI1719019.1"/>
    </source>
</evidence>
<keyword evidence="4" id="KW-1185">Reference proteome</keyword>
<protein>
    <submittedName>
        <fullName evidence="3">Lectin c-type domain-containing protein</fullName>
    </submittedName>
</protein>
<dbReference type="EMBL" id="JAKKPZ010000007">
    <property type="protein sequence ID" value="KAI1719019.1"/>
    <property type="molecule type" value="Genomic_DNA"/>
</dbReference>
<dbReference type="InterPro" id="IPR001304">
    <property type="entry name" value="C-type_lectin-like"/>
</dbReference>
<dbReference type="InterPro" id="IPR016186">
    <property type="entry name" value="C-type_lectin-like/link_sf"/>
</dbReference>
<feature type="region of interest" description="Disordered" evidence="1">
    <location>
        <begin position="225"/>
        <end position="251"/>
    </location>
</feature>
<evidence type="ECO:0000259" key="2">
    <source>
        <dbReference type="SMART" id="SM00034"/>
    </source>
</evidence>
<organism evidence="3 4">
    <name type="scientific">Ditylenchus destructor</name>
    <dbReference type="NCBI Taxonomy" id="166010"/>
    <lineage>
        <taxon>Eukaryota</taxon>
        <taxon>Metazoa</taxon>
        <taxon>Ecdysozoa</taxon>
        <taxon>Nematoda</taxon>
        <taxon>Chromadorea</taxon>
        <taxon>Rhabditida</taxon>
        <taxon>Tylenchina</taxon>
        <taxon>Tylenchomorpha</taxon>
        <taxon>Sphaerularioidea</taxon>
        <taxon>Anguinidae</taxon>
        <taxon>Anguininae</taxon>
        <taxon>Ditylenchus</taxon>
    </lineage>
</organism>
<comment type="caution">
    <text evidence="3">The sequence shown here is derived from an EMBL/GenBank/DDBJ whole genome shotgun (WGS) entry which is preliminary data.</text>
</comment>
<dbReference type="SUPFAM" id="SSF56436">
    <property type="entry name" value="C-type lectin-like"/>
    <property type="match status" value="1"/>
</dbReference>
<feature type="domain" description="C-type lectin" evidence="2">
    <location>
        <begin position="22"/>
        <end position="196"/>
    </location>
</feature>
<dbReference type="AlphaFoldDB" id="A0AAD4R6C3"/>
<name>A0AAD4R6C3_9BILA</name>
<accession>A0AAD4R6C3</accession>
<reference evidence="3" key="1">
    <citation type="submission" date="2022-01" db="EMBL/GenBank/DDBJ databases">
        <title>Genome Sequence Resource for Two Populations of Ditylenchus destructor, the Migratory Endoparasitic Phytonematode.</title>
        <authorList>
            <person name="Zhang H."/>
            <person name="Lin R."/>
            <person name="Xie B."/>
        </authorList>
    </citation>
    <scope>NUCLEOTIDE SEQUENCE</scope>
    <source>
        <strain evidence="3">BazhouSP</strain>
    </source>
</reference>
<sequence length="311" mass="34879">MLYIFLLRSANSKPVFENSYSCVSLWTYRNVNGKHLCFKAFIDAHDFHTSNKLCSSLSNQSQLASVHDQEQLETISKLLSIEDATNSNTTAYFWTSLYDSINISDAVTHNVSSLTSLFLSDNSSVNWPSNLVDHVTNPPNNASDESLIDYLRDFNDTTQIISSPRDSMRCVKVSRNGDQIMFHWAECSEQLPYVCEMPAFISSHFPVKSIVATVATNTLSAHATTQYRNQKRSSNATKLLPSTQTTHNVLKETSTTTSIPLIMTDSLQAESSVTTEFSIESNENEGDEVFEDNDGIYPCYSYITLTWSCDL</sequence>
<dbReference type="Proteomes" id="UP001201812">
    <property type="component" value="Unassembled WGS sequence"/>
</dbReference>
<dbReference type="CDD" id="cd00037">
    <property type="entry name" value="CLECT"/>
    <property type="match status" value="1"/>
</dbReference>
<dbReference type="Gene3D" id="3.10.100.10">
    <property type="entry name" value="Mannose-Binding Protein A, subunit A"/>
    <property type="match status" value="1"/>
</dbReference>
<evidence type="ECO:0000313" key="4">
    <source>
        <dbReference type="Proteomes" id="UP001201812"/>
    </source>
</evidence>
<dbReference type="InterPro" id="IPR016187">
    <property type="entry name" value="CTDL_fold"/>
</dbReference>